<keyword evidence="1" id="KW-0479">Metal-binding</keyword>
<gene>
    <name evidence="3" type="ORF">LIER_42080</name>
</gene>
<dbReference type="InterPro" id="IPR036875">
    <property type="entry name" value="Znf_CCHC_sf"/>
</dbReference>
<keyword evidence="1" id="KW-0862">Zinc</keyword>
<dbReference type="SMART" id="SM00343">
    <property type="entry name" value="ZnF_C2HC"/>
    <property type="match status" value="1"/>
</dbReference>
<dbReference type="Pfam" id="PF00098">
    <property type="entry name" value="zf-CCHC"/>
    <property type="match status" value="1"/>
</dbReference>
<dbReference type="PROSITE" id="PS50158">
    <property type="entry name" value="ZF_CCHC"/>
    <property type="match status" value="1"/>
</dbReference>
<keyword evidence="4" id="KW-1185">Reference proteome</keyword>
<reference evidence="3 4" key="1">
    <citation type="submission" date="2024-01" db="EMBL/GenBank/DDBJ databases">
        <title>The complete chloroplast genome sequence of Lithospermum erythrorhizon: insights into the phylogenetic relationship among Boraginaceae species and the maternal lineages of purple gromwells.</title>
        <authorList>
            <person name="Okada T."/>
            <person name="Watanabe K."/>
        </authorList>
    </citation>
    <scope>NUCLEOTIDE SEQUENCE [LARGE SCALE GENOMIC DNA]</scope>
</reference>
<dbReference type="AlphaFoldDB" id="A0AAV3RL39"/>
<organism evidence="3 4">
    <name type="scientific">Lithospermum erythrorhizon</name>
    <name type="common">Purple gromwell</name>
    <name type="synonym">Lithospermum officinale var. erythrorhizon</name>
    <dbReference type="NCBI Taxonomy" id="34254"/>
    <lineage>
        <taxon>Eukaryota</taxon>
        <taxon>Viridiplantae</taxon>
        <taxon>Streptophyta</taxon>
        <taxon>Embryophyta</taxon>
        <taxon>Tracheophyta</taxon>
        <taxon>Spermatophyta</taxon>
        <taxon>Magnoliopsida</taxon>
        <taxon>eudicotyledons</taxon>
        <taxon>Gunneridae</taxon>
        <taxon>Pentapetalae</taxon>
        <taxon>asterids</taxon>
        <taxon>lamiids</taxon>
        <taxon>Boraginales</taxon>
        <taxon>Boraginaceae</taxon>
        <taxon>Boraginoideae</taxon>
        <taxon>Lithospermeae</taxon>
        <taxon>Lithospermum</taxon>
    </lineage>
</organism>
<feature type="domain" description="CCHC-type" evidence="2">
    <location>
        <begin position="60"/>
        <end position="75"/>
    </location>
</feature>
<dbReference type="SUPFAM" id="SSF57756">
    <property type="entry name" value="Retrovirus zinc finger-like domains"/>
    <property type="match status" value="1"/>
</dbReference>
<proteinExistence type="predicted"/>
<dbReference type="GO" id="GO:0003676">
    <property type="term" value="F:nucleic acid binding"/>
    <property type="evidence" value="ECO:0007669"/>
    <property type="project" value="InterPro"/>
</dbReference>
<evidence type="ECO:0000259" key="2">
    <source>
        <dbReference type="PROSITE" id="PS50158"/>
    </source>
</evidence>
<evidence type="ECO:0000256" key="1">
    <source>
        <dbReference type="PROSITE-ProRule" id="PRU00047"/>
    </source>
</evidence>
<dbReference type="InterPro" id="IPR001878">
    <property type="entry name" value="Znf_CCHC"/>
</dbReference>
<dbReference type="GO" id="GO:0008270">
    <property type="term" value="F:zinc ion binding"/>
    <property type="evidence" value="ECO:0007669"/>
    <property type="project" value="UniProtKB-KW"/>
</dbReference>
<name>A0AAV3RL39_LITER</name>
<evidence type="ECO:0000313" key="3">
    <source>
        <dbReference type="EMBL" id="GAA0176456.1"/>
    </source>
</evidence>
<dbReference type="EMBL" id="BAABME010028022">
    <property type="protein sequence ID" value="GAA0176456.1"/>
    <property type="molecule type" value="Genomic_DNA"/>
</dbReference>
<dbReference type="Gene3D" id="4.10.60.10">
    <property type="entry name" value="Zinc finger, CCHC-type"/>
    <property type="match status" value="1"/>
</dbReference>
<dbReference type="Proteomes" id="UP001454036">
    <property type="component" value="Unassembled WGS sequence"/>
</dbReference>
<accession>A0AAV3RL39</accession>
<comment type="caution">
    <text evidence="3">The sequence shown here is derived from an EMBL/GenBank/DDBJ whole genome shotgun (WGS) entry which is preliminary data.</text>
</comment>
<evidence type="ECO:0000313" key="4">
    <source>
        <dbReference type="Proteomes" id="UP001454036"/>
    </source>
</evidence>
<sequence>MMFYLTTLNLQRFSIEEPPTGFFEIFQGKKKSDFAPKGNTFEKSGSTSHGNSVKAFDGVCYNCNKRGHMSFECRQPKKCNNENNMANVVTKE</sequence>
<keyword evidence="1" id="KW-0863">Zinc-finger</keyword>
<protein>
    <recommendedName>
        <fullName evidence="2">CCHC-type domain-containing protein</fullName>
    </recommendedName>
</protein>